<dbReference type="Pfam" id="PF00905">
    <property type="entry name" value="Transpeptidase"/>
    <property type="match status" value="1"/>
</dbReference>
<dbReference type="Pfam" id="PF05223">
    <property type="entry name" value="MecA_N"/>
    <property type="match status" value="1"/>
</dbReference>
<gene>
    <name evidence="17" type="ORF">ADN01_10285</name>
    <name evidence="16" type="ORF">LSAC_03255</name>
</gene>
<dbReference type="InterPro" id="IPR050515">
    <property type="entry name" value="Beta-lactam/transpept"/>
</dbReference>
<dbReference type="InterPro" id="IPR007887">
    <property type="entry name" value="MecA_N"/>
</dbReference>
<evidence type="ECO:0000259" key="13">
    <source>
        <dbReference type="Pfam" id="PF00905"/>
    </source>
</evidence>
<evidence type="ECO:0000256" key="10">
    <source>
        <dbReference type="ARBA" id="ARBA00023316"/>
    </source>
</evidence>
<dbReference type="GO" id="GO:0071972">
    <property type="term" value="F:peptidoglycan L,D-transpeptidase activity"/>
    <property type="evidence" value="ECO:0007669"/>
    <property type="project" value="TreeGrafter"/>
</dbReference>
<dbReference type="InterPro" id="IPR036138">
    <property type="entry name" value="PBP_dimer_sf"/>
</dbReference>
<feature type="domain" description="NTF2-like N-terminal transpeptidase" evidence="15">
    <location>
        <begin position="51"/>
        <end position="163"/>
    </location>
</feature>
<name>A0A0M9U342_9CHLR</name>
<evidence type="ECO:0000256" key="4">
    <source>
        <dbReference type="ARBA" id="ARBA00022475"/>
    </source>
</evidence>
<evidence type="ECO:0000313" key="16">
    <source>
        <dbReference type="EMBL" id="GAP19353.1"/>
    </source>
</evidence>
<keyword evidence="5" id="KW-0812">Transmembrane</keyword>
<evidence type="ECO:0000313" key="18">
    <source>
        <dbReference type="Proteomes" id="UP000050501"/>
    </source>
</evidence>
<evidence type="ECO:0000256" key="12">
    <source>
        <dbReference type="SAM" id="SignalP"/>
    </source>
</evidence>
<dbReference type="GO" id="GO:0008658">
    <property type="term" value="F:penicillin binding"/>
    <property type="evidence" value="ECO:0007669"/>
    <property type="project" value="InterPro"/>
</dbReference>
<evidence type="ECO:0000256" key="3">
    <source>
        <dbReference type="ARBA" id="ARBA00007171"/>
    </source>
</evidence>
<dbReference type="GO" id="GO:0005886">
    <property type="term" value="C:plasma membrane"/>
    <property type="evidence" value="ECO:0007669"/>
    <property type="project" value="UniProtKB-SubCell"/>
</dbReference>
<dbReference type="GO" id="GO:0046677">
    <property type="term" value="P:response to antibiotic"/>
    <property type="evidence" value="ECO:0007669"/>
    <property type="project" value="InterPro"/>
</dbReference>
<keyword evidence="9" id="KW-0472">Membrane</keyword>
<evidence type="ECO:0000256" key="2">
    <source>
        <dbReference type="ARBA" id="ARBA00004236"/>
    </source>
</evidence>
<organism evidence="16">
    <name type="scientific">Levilinea saccharolytica</name>
    <dbReference type="NCBI Taxonomy" id="229921"/>
    <lineage>
        <taxon>Bacteria</taxon>
        <taxon>Bacillati</taxon>
        <taxon>Chloroflexota</taxon>
        <taxon>Anaerolineae</taxon>
        <taxon>Anaerolineales</taxon>
        <taxon>Anaerolineaceae</taxon>
        <taxon>Levilinea</taxon>
    </lineage>
</organism>
<dbReference type="PANTHER" id="PTHR30627">
    <property type="entry name" value="PEPTIDOGLYCAN D,D-TRANSPEPTIDASE"/>
    <property type="match status" value="1"/>
</dbReference>
<dbReference type="PANTHER" id="PTHR30627:SF2">
    <property type="entry name" value="PEPTIDOGLYCAN D,D-TRANSPEPTIDASE MRDA"/>
    <property type="match status" value="1"/>
</dbReference>
<evidence type="ECO:0000259" key="15">
    <source>
        <dbReference type="Pfam" id="PF05223"/>
    </source>
</evidence>
<keyword evidence="18" id="KW-1185">Reference proteome</keyword>
<evidence type="ECO:0000256" key="7">
    <source>
        <dbReference type="ARBA" id="ARBA00022984"/>
    </source>
</evidence>
<evidence type="ECO:0000313" key="17">
    <source>
        <dbReference type="EMBL" id="KPL80879.1"/>
    </source>
</evidence>
<keyword evidence="8" id="KW-1133">Transmembrane helix</keyword>
<dbReference type="Pfam" id="PF03717">
    <property type="entry name" value="PBP_dimer"/>
    <property type="match status" value="1"/>
</dbReference>
<comment type="subcellular location">
    <subcellularLocation>
        <location evidence="2">Cell membrane</location>
    </subcellularLocation>
    <subcellularLocation>
        <location evidence="1">Membrane</location>
        <topology evidence="1">Single-pass membrane protein</topology>
    </subcellularLocation>
</comment>
<feature type="signal peptide" evidence="12">
    <location>
        <begin position="1"/>
        <end position="21"/>
    </location>
</feature>
<dbReference type="STRING" id="229921.ADN01_10285"/>
<dbReference type="Gene3D" id="3.30.1390.30">
    <property type="entry name" value="Penicillin-binding protein 2a, domain 3"/>
    <property type="match status" value="1"/>
</dbReference>
<dbReference type="Proteomes" id="UP000050501">
    <property type="component" value="Unassembled WGS sequence"/>
</dbReference>
<keyword evidence="10" id="KW-0961">Cell wall biogenesis/degradation</keyword>
<dbReference type="PROSITE" id="PS51257">
    <property type="entry name" value="PROKAR_LIPOPROTEIN"/>
    <property type="match status" value="1"/>
</dbReference>
<evidence type="ECO:0000256" key="1">
    <source>
        <dbReference type="ARBA" id="ARBA00004167"/>
    </source>
</evidence>
<dbReference type="InterPro" id="IPR001460">
    <property type="entry name" value="PCN-bd_Tpept"/>
</dbReference>
<comment type="similarity">
    <text evidence="3">Belongs to the transpeptidase family.</text>
</comment>
<feature type="domain" description="Penicillin-binding protein transpeptidase" evidence="13">
    <location>
        <begin position="374"/>
        <end position="702"/>
    </location>
</feature>
<feature type="region of interest" description="Disordered" evidence="11">
    <location>
        <begin position="730"/>
        <end position="752"/>
    </location>
</feature>
<dbReference type="EMBL" id="LGCM01000038">
    <property type="protein sequence ID" value="KPL80879.1"/>
    <property type="molecule type" value="Genomic_DNA"/>
</dbReference>
<dbReference type="GO" id="GO:0051301">
    <property type="term" value="P:cell division"/>
    <property type="evidence" value="ECO:0007669"/>
    <property type="project" value="UniProtKB-KW"/>
</dbReference>
<evidence type="ECO:0000256" key="9">
    <source>
        <dbReference type="ARBA" id="ARBA00023136"/>
    </source>
</evidence>
<reference evidence="17 18" key="2">
    <citation type="submission" date="2015-07" db="EMBL/GenBank/DDBJ databases">
        <title>Genome sequence of Levilinea saccharolytica DSM 16555.</title>
        <authorList>
            <person name="Hemp J."/>
            <person name="Ward L.M."/>
            <person name="Pace L.A."/>
            <person name="Fischer W.W."/>
        </authorList>
    </citation>
    <scope>NUCLEOTIDE SEQUENCE [LARGE SCALE GENOMIC DNA]</scope>
    <source>
        <strain evidence="17 18">KIBI-1</strain>
    </source>
</reference>
<proteinExistence type="inferred from homology"/>
<feature type="domain" description="Penicillin-binding protein dimerisation" evidence="14">
    <location>
        <begin position="173"/>
        <end position="341"/>
    </location>
</feature>
<evidence type="ECO:0000256" key="8">
    <source>
        <dbReference type="ARBA" id="ARBA00022989"/>
    </source>
</evidence>
<evidence type="ECO:0000256" key="5">
    <source>
        <dbReference type="ARBA" id="ARBA00022692"/>
    </source>
</evidence>
<keyword evidence="6" id="KW-0133">Cell shape</keyword>
<dbReference type="Gene3D" id="3.90.1310.10">
    <property type="entry name" value="Penicillin-binding protein 2a (Domain 2)"/>
    <property type="match status" value="1"/>
</dbReference>
<keyword evidence="12" id="KW-0732">Signal</keyword>
<protein>
    <submittedName>
        <fullName evidence="16">Cell division protein Fts</fullName>
    </submittedName>
</protein>
<keyword evidence="16" id="KW-0131">Cell cycle</keyword>
<dbReference type="AlphaFoldDB" id="A0A0M9U342"/>
<reference evidence="16" key="1">
    <citation type="journal article" date="2015" name="Genome Announc.">
        <title>Draft Genome Sequences of Anaerolinea thermolimosa IMO-1, Bellilinea caldifistulae GOMI-1, Leptolinea tardivitalis YMTK-2, Levilinea saccharolytica KIBI-1, Longilinea arvoryzae KOME-1, Previously Described as Members of the Class Anaerolineae (Chloroflexi).</title>
        <authorList>
            <person name="Matsuura N."/>
            <person name="Tourlousse M.D."/>
            <person name="Ohashi A."/>
            <person name="Hugenholtz P."/>
            <person name="Sekiguchi Y."/>
        </authorList>
    </citation>
    <scope>NUCLEOTIDE SEQUENCE</scope>
    <source>
        <strain evidence="16">KIBI-1</strain>
    </source>
</reference>
<dbReference type="Gene3D" id="3.40.710.10">
    <property type="entry name" value="DD-peptidase/beta-lactamase superfamily"/>
    <property type="match status" value="1"/>
</dbReference>
<dbReference type="Gene3D" id="3.10.450.100">
    <property type="entry name" value="NTF2-like, domain 1"/>
    <property type="match status" value="1"/>
</dbReference>
<feature type="chain" id="PRO_5007418553" evidence="12">
    <location>
        <begin position="22"/>
        <end position="752"/>
    </location>
</feature>
<dbReference type="OrthoDB" id="9770103at2"/>
<dbReference type="InterPro" id="IPR005311">
    <property type="entry name" value="PBP_dimer"/>
</dbReference>
<keyword evidence="7" id="KW-0573">Peptidoglycan synthesis</keyword>
<accession>A0A0M9U342</accession>
<dbReference type="SUPFAM" id="SSF54427">
    <property type="entry name" value="NTF2-like"/>
    <property type="match status" value="1"/>
</dbReference>
<dbReference type="RefSeq" id="WP_062419639.1">
    <property type="nucleotide sequence ID" value="NZ_BBXZ01000173.1"/>
</dbReference>
<dbReference type="InterPro" id="IPR032710">
    <property type="entry name" value="NTF2-like_dom_sf"/>
</dbReference>
<evidence type="ECO:0000256" key="11">
    <source>
        <dbReference type="SAM" id="MobiDB-lite"/>
    </source>
</evidence>
<dbReference type="GO" id="GO:0009252">
    <property type="term" value="P:peptidoglycan biosynthetic process"/>
    <property type="evidence" value="ECO:0007669"/>
    <property type="project" value="UniProtKB-KW"/>
</dbReference>
<evidence type="ECO:0000256" key="6">
    <source>
        <dbReference type="ARBA" id="ARBA00022960"/>
    </source>
</evidence>
<dbReference type="EMBL" id="DF967975">
    <property type="protein sequence ID" value="GAP19353.1"/>
    <property type="molecule type" value="Genomic_DNA"/>
</dbReference>
<dbReference type="GO" id="GO:0071555">
    <property type="term" value="P:cell wall organization"/>
    <property type="evidence" value="ECO:0007669"/>
    <property type="project" value="UniProtKB-KW"/>
</dbReference>
<sequence length="752" mass="82304">MKIQKLSAYFLLLALLLSACSGGNTPTPETPVTPTADLPAPVVNITAAPDARAAFQAFLDAWAAEDFGSMYAMLATVNRDAVTQEEFTNRYLETATSLTLTGLKTEILSTLTKPTSAQMAYRATYITSLMGEISREMTATLALENGEWKVQWEDGMILPELRGGNRLALELKTPSRADIYDRNGQPLATQTEAVALGIVPNQIEDGREGRLLDALSRLTGKTTPEIQVLYDDLRSANWYIPVGEALSQEVQERYDVLSGLGGLVMNPFTSRYYYRGGIAPHVTGYVQYIPKEELEDWKRRGYRGDEKVGMAGLEKWGEDYLAGKRGASLYVVNPQGEILSRLSQSDPQPSQSLYTTLDGDFQYLVQRSIAGFRGAVVVMERDTGRILAMASSPSFDPNSFEPGNYNSGYYLTDIFNSDSQPLVNRAAQGGGYPLGSVFKIITMAAALESGLYTPETTYECGYEFTELEGQVFDDWTKAKGVAPSGTLNLPEGLMRSCNPWFYHIGLDLYRQNRPQDVSKLARAFGLGAATGIDQIAESTGNLPDPENEGDAVQLAIGQGRMLVTPLQVVDFIAAIGNGGTLYTPQLVEKITGPDGNPTYSFAPKERGKLPVKPETLKVIQDAMASVISNPRGTAYRTFIGMNINMHGKTGTAQDPRGKPHAWFAGYTDSPREDKPNIAVVVLAENSGEGSEIAAPIFRRVIELYYDGKPGRLYPWETSYWITETATPLYTNTPIPQDTPTPSPEEVTETPEP</sequence>
<keyword evidence="16" id="KW-0132">Cell division</keyword>
<dbReference type="SUPFAM" id="SSF56519">
    <property type="entry name" value="Penicillin binding protein dimerisation domain"/>
    <property type="match status" value="1"/>
</dbReference>
<keyword evidence="4" id="KW-1003">Cell membrane</keyword>
<dbReference type="GO" id="GO:0008360">
    <property type="term" value="P:regulation of cell shape"/>
    <property type="evidence" value="ECO:0007669"/>
    <property type="project" value="UniProtKB-KW"/>
</dbReference>
<dbReference type="InterPro" id="IPR012338">
    <property type="entry name" value="Beta-lactam/transpept-like"/>
</dbReference>
<dbReference type="SUPFAM" id="SSF56601">
    <property type="entry name" value="beta-lactamase/transpeptidase-like"/>
    <property type="match status" value="1"/>
</dbReference>
<evidence type="ECO:0000259" key="14">
    <source>
        <dbReference type="Pfam" id="PF03717"/>
    </source>
</evidence>